<name>A0A367LM54_9HYPO</name>
<proteinExistence type="predicted"/>
<evidence type="ECO:0000256" key="2">
    <source>
        <dbReference type="SAM" id="Phobius"/>
    </source>
</evidence>
<feature type="transmembrane region" description="Helical" evidence="2">
    <location>
        <begin position="61"/>
        <end position="83"/>
    </location>
</feature>
<keyword evidence="2" id="KW-1133">Transmembrane helix</keyword>
<dbReference type="AlphaFoldDB" id="A0A367LM54"/>
<feature type="region of interest" description="Disordered" evidence="1">
    <location>
        <begin position="1"/>
        <end position="35"/>
    </location>
</feature>
<comment type="caution">
    <text evidence="3">The sequence shown here is derived from an EMBL/GenBank/DDBJ whole genome shotgun (WGS) entry which is preliminary data.</text>
</comment>
<organism evidence="3 4">
    <name type="scientific">Ophiocordyceps polyrhachis-furcata BCC 54312</name>
    <dbReference type="NCBI Taxonomy" id="1330021"/>
    <lineage>
        <taxon>Eukaryota</taxon>
        <taxon>Fungi</taxon>
        <taxon>Dikarya</taxon>
        <taxon>Ascomycota</taxon>
        <taxon>Pezizomycotina</taxon>
        <taxon>Sordariomycetes</taxon>
        <taxon>Hypocreomycetidae</taxon>
        <taxon>Hypocreales</taxon>
        <taxon>Ophiocordycipitaceae</taxon>
        <taxon>Ophiocordyceps</taxon>
    </lineage>
</organism>
<keyword evidence="2" id="KW-0472">Membrane</keyword>
<protein>
    <submittedName>
        <fullName evidence="3">Uncharacterized protein</fullName>
    </submittedName>
</protein>
<feature type="non-terminal residue" evidence="3">
    <location>
        <position position="1"/>
    </location>
</feature>
<accession>A0A367LM54</accession>
<keyword evidence="4" id="KW-1185">Reference proteome</keyword>
<dbReference type="EMBL" id="LKCN02000002">
    <property type="protein sequence ID" value="RCI15489.1"/>
    <property type="molecule type" value="Genomic_DNA"/>
</dbReference>
<sequence>QPIFERKKSGGGGAGGKRPVRRGDERGGVWKKRQKGKGTACCYEKEEKKKRVSLTPGLDVFFSKVTSLGCVFVFNNVVVVAIGKRKRKRKKKKIYESLTHSLSPLLSSPLLSLLFHHLLTPHSSLLTPHPSRFLLPPSPSFIPHPTAIPSSPIASSSFFLFPSANINLETSHKSSDALRAPPLRLAVQPTSFVPLPTLVNRPLRQATDFLPTLVAHSPSFVLRPISTVTYSSFDPFTSTKARSDLGRQKTLVPVPLSVLVSMTTPTAGTRLSITRALGSGDIGGSKTTHESTRY</sequence>
<keyword evidence="2" id="KW-0812">Transmembrane</keyword>
<evidence type="ECO:0000256" key="1">
    <source>
        <dbReference type="SAM" id="MobiDB-lite"/>
    </source>
</evidence>
<dbReference type="Proteomes" id="UP000253664">
    <property type="component" value="Unassembled WGS sequence"/>
</dbReference>
<evidence type="ECO:0000313" key="3">
    <source>
        <dbReference type="EMBL" id="RCI15489.1"/>
    </source>
</evidence>
<reference evidence="3 4" key="1">
    <citation type="journal article" date="2015" name="BMC Genomics">
        <title>Insights from the genome of Ophiocordyceps polyrhachis-furcata to pathogenicity and host specificity in insect fungi.</title>
        <authorList>
            <person name="Wichadakul D."/>
            <person name="Kobmoo N."/>
            <person name="Ingsriswang S."/>
            <person name="Tangphatsornruang S."/>
            <person name="Chantasingh D."/>
            <person name="Luangsa-ard J.J."/>
            <person name="Eurwilaichitr L."/>
        </authorList>
    </citation>
    <scope>NUCLEOTIDE SEQUENCE [LARGE SCALE GENOMIC DNA]</scope>
    <source>
        <strain evidence="3 4">BCC 54312</strain>
    </source>
</reference>
<gene>
    <name evidence="3" type="ORF">L249_3452</name>
</gene>
<feature type="non-terminal residue" evidence="3">
    <location>
        <position position="294"/>
    </location>
</feature>
<evidence type="ECO:0000313" key="4">
    <source>
        <dbReference type="Proteomes" id="UP000253664"/>
    </source>
</evidence>